<dbReference type="Proteomes" id="UP000541558">
    <property type="component" value="Unassembled WGS sequence"/>
</dbReference>
<proteinExistence type="predicted"/>
<evidence type="ECO:0000313" key="2">
    <source>
        <dbReference type="EMBL" id="KAF5311237.1"/>
    </source>
</evidence>
<dbReference type="InterPro" id="IPR011990">
    <property type="entry name" value="TPR-like_helical_dom_sf"/>
</dbReference>
<protein>
    <recommendedName>
        <fullName evidence="1">CHAT domain-containing protein</fullName>
    </recommendedName>
</protein>
<reference evidence="2 3" key="1">
    <citation type="journal article" date="2020" name="ISME J.">
        <title>Uncovering the hidden diversity of litter-decomposition mechanisms in mushroom-forming fungi.</title>
        <authorList>
            <person name="Floudas D."/>
            <person name="Bentzer J."/>
            <person name="Ahren D."/>
            <person name="Johansson T."/>
            <person name="Persson P."/>
            <person name="Tunlid A."/>
        </authorList>
    </citation>
    <scope>NUCLEOTIDE SEQUENCE [LARGE SCALE GENOMIC DNA]</scope>
    <source>
        <strain evidence="2 3">CBS 175.51</strain>
    </source>
</reference>
<dbReference type="Pfam" id="PF12770">
    <property type="entry name" value="CHAT"/>
    <property type="match status" value="1"/>
</dbReference>
<dbReference type="EMBL" id="JAACJK010000228">
    <property type="protein sequence ID" value="KAF5311237.1"/>
    <property type="molecule type" value="Genomic_DNA"/>
</dbReference>
<feature type="domain" description="CHAT" evidence="1">
    <location>
        <begin position="988"/>
        <end position="1284"/>
    </location>
</feature>
<keyword evidence="3" id="KW-1185">Reference proteome</keyword>
<dbReference type="PANTHER" id="PTHR19959:SF119">
    <property type="entry name" value="FUNGAL LIPASE-LIKE DOMAIN-CONTAINING PROTEIN"/>
    <property type="match status" value="1"/>
</dbReference>
<accession>A0A8H5AUH6</accession>
<dbReference type="InterPro" id="IPR024983">
    <property type="entry name" value="CHAT_dom"/>
</dbReference>
<evidence type="ECO:0000313" key="3">
    <source>
        <dbReference type="Proteomes" id="UP000541558"/>
    </source>
</evidence>
<gene>
    <name evidence="2" type="ORF">D9611_013031</name>
</gene>
<evidence type="ECO:0000259" key="1">
    <source>
        <dbReference type="Pfam" id="PF12770"/>
    </source>
</evidence>
<dbReference type="PANTHER" id="PTHR19959">
    <property type="entry name" value="KINESIN LIGHT CHAIN"/>
    <property type="match status" value="1"/>
</dbReference>
<organism evidence="2 3">
    <name type="scientific">Ephemerocybe angulata</name>
    <dbReference type="NCBI Taxonomy" id="980116"/>
    <lineage>
        <taxon>Eukaryota</taxon>
        <taxon>Fungi</taxon>
        <taxon>Dikarya</taxon>
        <taxon>Basidiomycota</taxon>
        <taxon>Agaricomycotina</taxon>
        <taxon>Agaricomycetes</taxon>
        <taxon>Agaricomycetidae</taxon>
        <taxon>Agaricales</taxon>
        <taxon>Agaricineae</taxon>
        <taxon>Psathyrellaceae</taxon>
        <taxon>Ephemerocybe</taxon>
    </lineage>
</organism>
<dbReference type="Gene3D" id="1.25.40.10">
    <property type="entry name" value="Tetratricopeptide repeat domain"/>
    <property type="match status" value="3"/>
</dbReference>
<name>A0A8H5AUH6_9AGAR</name>
<sequence length="1285" mass="140750">MRQQNSSPLTNDIHRSRQILLTDIAIRCTGDIDNSNAEEDANVAIQLEKHGVERLRISMQTGSDLNDAVSTLRQVVNMTPHTHPRMPSFLSNLGIALKHNFQRTGEISGIIEAISAQQRSVDLTPEGHSDLPAVLNNLGNALACGFERTGVLSDITEAIVAQQRAVDVAPEGHADLPIMFNNLATLLTHRFERTGVLSDIDEAISAQQRSVDLTPEGHADLPGFLNNLGNAFTHRVERTGVLSDITAAISAQQRAVDLTPDGHARLPLHLDNLGTALGRRFGRTGVLSDITEAILAQRRAVDLTPQGHAYLPVFLNNLGTSFRCRFEQTGVLSDITESISAQQRSINLTPQGHADLHEPLSNLGNSFACRFERTGVLSDITAAIVAQQRSVALTPEGYADLPRRLNKLGTSFSYRFERTGVPSDITEAIMAQQRVVDLTPEGHVDLPRRLDKLGTWFRYRFERTGVPSDISEAIMAQQRVVDLTPEGHADLPRRLNNLGTSFARRFKRTGVLSDITEAIMAQQRSVDLTPEGHARLPTRLNDLGTSFKCRFKRTGLLSDITEAISAQQRSIDLTPHGHVDLHEPLSNLGNSFACRFEKTGVLSDITAAIVAQQRSVGLTPEGHADLPAVLSNLATSLAHRFERTGVLSDITEAISAQQRAADLTPQGHADLPEHLANIGHLFSIRSALGLNKGDLEAALSHYKAAATSPDGLPRPKLHAAQCWARTLIKGNPQSPEIVLAFDTALGLVAVIAGLEQTVQGRYTQLEDCSGLALEAAAAACMLDRADKALEWLEQGRCLVWSQLNNLRTPLDDLYTHDEELARSIADIAKRLETAGSSRCQPNISMSLKEKISLEDEGRAHVDLANRWDDLLKKARAIPGFESFLMPAPCSAIMRNLPESGPVIIITLDEHCCYALALLAGLEEPIHIPLPNFTLQKARAYRIDLASELRSQHLRSRSIVDMAGQMREPRGIRTASMTKHPLEDSLVHRILQGLWQEVVKPILDALGFSRENRASGRLLPRLWWCPTGPLTFLPLHAAGIYRGQDSESAFDYVVSSYTPTVAAITDRVKGEISIDAKNLGLFLTSQPRVPGASPIPGTTREVQSIFKMAEERGTRVLKLEGDEVTVDGCVERMEHFSSIHLACHGSQNAADPLKSRFLFHQGSLELGTILRSNLKNGDLAFLSACQTSTGEEKLSDEAVHLAAGMLAAGYRRVVGTMWSIGDHAAQDVSTAFYKYIFDQQEGTTDAGFDGSQSAHALHHATRQLRDRLDDSERSLLTWIPFVHLGY</sequence>
<comment type="caution">
    <text evidence="2">The sequence shown here is derived from an EMBL/GenBank/DDBJ whole genome shotgun (WGS) entry which is preliminary data.</text>
</comment>
<dbReference type="SUPFAM" id="SSF81901">
    <property type="entry name" value="HCP-like"/>
    <property type="match status" value="2"/>
</dbReference>
<dbReference type="OrthoDB" id="9991317at2759"/>